<protein>
    <submittedName>
        <fullName evidence="1">Uncharacterized protein</fullName>
    </submittedName>
</protein>
<gene>
    <name evidence="1" type="ORF">H1P_480002</name>
</gene>
<keyword evidence="2" id="KW-1185">Reference proteome</keyword>
<dbReference type="AlphaFoldDB" id="A0A563VYY4"/>
<dbReference type="EMBL" id="CAACVJ010000423">
    <property type="protein sequence ID" value="VEP16641.1"/>
    <property type="molecule type" value="Genomic_DNA"/>
</dbReference>
<accession>A0A563VYY4</accession>
<proteinExistence type="predicted"/>
<name>A0A563VYY4_9CYAN</name>
<organism evidence="1 2">
    <name type="scientific">Hyella patelloides LEGE 07179</name>
    <dbReference type="NCBI Taxonomy" id="945734"/>
    <lineage>
        <taxon>Bacteria</taxon>
        <taxon>Bacillati</taxon>
        <taxon>Cyanobacteriota</taxon>
        <taxon>Cyanophyceae</taxon>
        <taxon>Pleurocapsales</taxon>
        <taxon>Hyellaceae</taxon>
        <taxon>Hyella</taxon>
    </lineage>
</organism>
<dbReference type="Proteomes" id="UP000320055">
    <property type="component" value="Unassembled WGS sequence"/>
</dbReference>
<sequence length="49" mass="5445">MTIVITIEVITAIAKEEYIVEVLENLLTIEDIETVIAIRIVTSESGLDK</sequence>
<evidence type="ECO:0000313" key="2">
    <source>
        <dbReference type="Proteomes" id="UP000320055"/>
    </source>
</evidence>
<evidence type="ECO:0000313" key="1">
    <source>
        <dbReference type="EMBL" id="VEP16641.1"/>
    </source>
</evidence>
<reference evidence="1 2" key="1">
    <citation type="submission" date="2019-01" db="EMBL/GenBank/DDBJ databases">
        <authorList>
            <person name="Brito A."/>
        </authorList>
    </citation>
    <scope>NUCLEOTIDE SEQUENCE [LARGE SCALE GENOMIC DNA]</scope>
    <source>
        <strain evidence="1">1</strain>
    </source>
</reference>